<protein>
    <recommendedName>
        <fullName evidence="4">Glutamate mutase epsilon subunit</fullName>
        <ecNumber evidence="4">5.4.99.1</ecNumber>
    </recommendedName>
    <alternativeName>
        <fullName evidence="4">Glutamate mutase E chain</fullName>
    </alternativeName>
    <alternativeName>
        <fullName evidence="4">Glutamate mutase large subunit</fullName>
    </alternativeName>
    <alternativeName>
        <fullName evidence="4">Methylaspartate mutase</fullName>
    </alternativeName>
</protein>
<reference evidence="5 6" key="1">
    <citation type="submission" date="2019-12" db="EMBL/GenBank/DDBJ databases">
        <title>Comparative genomics gives insights into the taxonomy of the Azoarcus-Aromatoleum group and reveals separate origins of nif in the plant-associated Azoarcus and non-plant-associated Aromatoleum sub-groups.</title>
        <authorList>
            <person name="Lafos M."/>
            <person name="Maluk M."/>
            <person name="Batista M."/>
            <person name="Junghare M."/>
            <person name="Carmona M."/>
            <person name="Faoro H."/>
            <person name="Cruz L.M."/>
            <person name="Battistoni F."/>
            <person name="De Souza E."/>
            <person name="Pedrosa F."/>
            <person name="Chen W.-M."/>
            <person name="Poole P.S."/>
            <person name="Dixon R.A."/>
            <person name="James E.K."/>
        </authorList>
    </citation>
    <scope>NUCLEOTIDE SEQUENCE [LARGE SCALE GENOMIC DNA]</scope>
    <source>
        <strain evidence="5 6">Td21</strain>
    </source>
</reference>
<evidence type="ECO:0000256" key="4">
    <source>
        <dbReference type="HAMAP-Rule" id="MF_01923"/>
    </source>
</evidence>
<feature type="binding site" evidence="4">
    <location>
        <position position="324"/>
    </location>
    <ligand>
        <name>adenosylcob(III)alamin</name>
        <dbReference type="ChEBI" id="CHEBI:18408"/>
    </ligand>
</feature>
<dbReference type="RefSeq" id="WP_169258064.1">
    <property type="nucleotide sequence ID" value="NZ_WTVN01000055.1"/>
</dbReference>
<dbReference type="InterPro" id="IPR014714">
    <property type="entry name" value="Glu_mut_E_C_dom_sf"/>
</dbReference>
<feature type="binding site" evidence="4">
    <location>
        <position position="175"/>
    </location>
    <ligand>
        <name>L-glutamate</name>
        <dbReference type="ChEBI" id="CHEBI:29985"/>
    </ligand>
</feature>
<name>A0ABX1Q3D7_9RHOO</name>
<dbReference type="EMBL" id="WTVN01000055">
    <property type="protein sequence ID" value="NMG46233.1"/>
    <property type="molecule type" value="Genomic_DNA"/>
</dbReference>
<feature type="binding site" evidence="4">
    <location>
        <position position="178"/>
    </location>
    <ligand>
        <name>adenosylcob(III)alamin</name>
        <dbReference type="ChEBI" id="CHEBI:18408"/>
    </ligand>
</feature>
<evidence type="ECO:0000313" key="6">
    <source>
        <dbReference type="Proteomes" id="UP000623795"/>
    </source>
</evidence>
<evidence type="ECO:0000256" key="2">
    <source>
        <dbReference type="ARBA" id="ARBA00023235"/>
    </source>
</evidence>
<dbReference type="Gene3D" id="3.90.970.10">
    <property type="match status" value="1"/>
</dbReference>
<dbReference type="PIRSF" id="PIRSF001495">
    <property type="entry name" value="Met_asp_mut_epsi"/>
    <property type="match status" value="1"/>
</dbReference>
<evidence type="ECO:0000256" key="3">
    <source>
        <dbReference type="ARBA" id="ARBA00023285"/>
    </source>
</evidence>
<dbReference type="Gene3D" id="3.20.20.240">
    <property type="entry name" value="Methylmalonyl-CoA mutase"/>
    <property type="match status" value="1"/>
</dbReference>
<comment type="function">
    <text evidence="4">Catalyzes the carbon skeleton rearrangement of L-glutamate to L-threo-3-methylaspartate ((2S,3S)-3-methylaspartate).</text>
</comment>
<dbReference type="CDD" id="cd00245">
    <property type="entry name" value="Glm_e"/>
    <property type="match status" value="1"/>
</dbReference>
<dbReference type="GO" id="GO:0050097">
    <property type="term" value="F:methylaspartate mutase activity"/>
    <property type="evidence" value="ECO:0007669"/>
    <property type="project" value="UniProtKB-EC"/>
</dbReference>
<keyword evidence="3 4" id="KW-0170">Cobalt</keyword>
<feature type="binding site" evidence="4">
    <location>
        <position position="328"/>
    </location>
    <ligand>
        <name>adenosylcob(III)alamin</name>
        <dbReference type="ChEBI" id="CHEBI:18408"/>
    </ligand>
</feature>
<dbReference type="InterPro" id="IPR006396">
    <property type="entry name" value="Glu_mut_E"/>
</dbReference>
<keyword evidence="6" id="KW-1185">Reference proteome</keyword>
<gene>
    <name evidence="4" type="primary">glmE</name>
    <name evidence="5" type="ORF">GPA22_21160</name>
</gene>
<accession>A0ABX1Q3D7</accession>
<comment type="caution">
    <text evidence="4">Lacks conserved residue(s) required for the propagation of feature annotation.</text>
</comment>
<feature type="binding site" evidence="4">
    <location>
        <position position="98"/>
    </location>
    <ligand>
        <name>L-glutamate</name>
        <dbReference type="ChEBI" id="CHEBI:29985"/>
    </ligand>
</feature>
<dbReference type="EC" id="5.4.99.1" evidence="4"/>
<keyword evidence="2 4" id="KW-0413">Isomerase</keyword>
<dbReference type="HAMAP" id="MF_01923">
    <property type="entry name" value="Me_Asp_mutase_E"/>
    <property type="match status" value="1"/>
</dbReference>
<comment type="similarity">
    <text evidence="4">Belongs to the methylaspartate mutase GlmE subunit family.</text>
</comment>
<feature type="binding site" evidence="4">
    <location>
        <position position="295"/>
    </location>
    <ligand>
        <name>adenosylcob(III)alamin</name>
        <dbReference type="ChEBI" id="CHEBI:18408"/>
    </ligand>
</feature>
<feature type="binding site" evidence="4">
    <location>
        <position position="179"/>
    </location>
    <ligand>
        <name>L-glutamate</name>
        <dbReference type="ChEBI" id="CHEBI:29985"/>
    </ligand>
</feature>
<dbReference type="SUPFAM" id="SSF51703">
    <property type="entry name" value="Cobalamin (vitamin B12)-dependent enzymes"/>
    <property type="match status" value="1"/>
</dbReference>
<feature type="binding site" evidence="4">
    <location>
        <begin position="147"/>
        <end position="148"/>
    </location>
    <ligand>
        <name>L-glutamate</name>
        <dbReference type="ChEBI" id="CHEBI:29985"/>
    </ligand>
</feature>
<sequence length="481" mass="52736">MQLRNKKLDMDTFLSERTEVMTSWPTGKDVDFEEGVLYQLSLPESKRFSSALAAADREGRTLRQPRAGVALVDEHIKLLQFLEDTCDLLPSTIDAYTRLNHYEKAAEGIARSTAAGTSLLNGFPAVNHGLNECRRVVESLTKPVQVRHGTPDARLLAEITLAAGFTAYEGGGISYNIPYAKKVPLDRSLRHWQYCDRLVGLYEERGVRINREPFGPLSGTLVPPFVSHCVALIEGLLALEQGCKCITLGYGQAGNLVQDIAAIRSLRELAHEYFQAAGYTDYQLSTVFHQWMGGFPENEAMAFSVICSGAAAAALAGATKVIVKTPHEASGVPTKEANKQGLEATTQMLNMVREQIFPMSPTLDQEIELIKREVRSVLAKVFELGEGDLAQGTVRAVAAGVLDVPFAPASCNAGKLLPVRDNVGAVRIFEPGRVPLPDDVLTFHRDRVSERARAEKREASSQMVVDDIYAISKSRLIGRPR</sequence>
<comment type="cofactor">
    <cofactor evidence="4">
        <name>adenosylcob(III)alamin</name>
        <dbReference type="ChEBI" id="CHEBI:18408"/>
    </cofactor>
</comment>
<comment type="caution">
    <text evidence="5">The sequence shown here is derived from an EMBL/GenBank/DDBJ whole genome shotgun (WGS) entry which is preliminary data.</text>
</comment>
<dbReference type="InterPro" id="IPR016176">
    <property type="entry name" value="Cbl-dep_enz_cat"/>
</dbReference>
<comment type="pathway">
    <text evidence="4">Amino-acid degradation; L-glutamate degradation via mesaconate pathway; acetate and pyruvate from L-glutamate: step 1/4.</text>
</comment>
<dbReference type="Pfam" id="PF06368">
    <property type="entry name" value="Met_asp_mut_E"/>
    <property type="match status" value="1"/>
</dbReference>
<feature type="binding site" evidence="4">
    <location>
        <position position="121"/>
    </location>
    <ligand>
        <name>adenosylcob(III)alamin</name>
        <dbReference type="ChEBI" id="CHEBI:18408"/>
    </ligand>
</feature>
<evidence type="ECO:0000313" key="5">
    <source>
        <dbReference type="EMBL" id="NMG46233.1"/>
    </source>
</evidence>
<evidence type="ECO:0000256" key="1">
    <source>
        <dbReference type="ARBA" id="ARBA00022628"/>
    </source>
</evidence>
<dbReference type="Proteomes" id="UP000623795">
    <property type="component" value="Unassembled WGS sequence"/>
</dbReference>
<keyword evidence="1 4" id="KW-0846">Cobalamin</keyword>
<feature type="binding site" evidence="4">
    <location>
        <position position="66"/>
    </location>
    <ligand>
        <name>L-glutamate</name>
        <dbReference type="ChEBI" id="CHEBI:29985"/>
    </ligand>
</feature>
<feature type="binding site" evidence="4">
    <location>
        <position position="169"/>
    </location>
    <ligand>
        <name>L-glutamate</name>
        <dbReference type="ChEBI" id="CHEBI:29985"/>
    </ligand>
</feature>
<comment type="catalytic activity">
    <reaction evidence="4">
        <text>(2S,3S)-3-methyl-L-aspartate = L-glutamate</text>
        <dbReference type="Rhea" id="RHEA:12857"/>
        <dbReference type="ChEBI" id="CHEBI:29985"/>
        <dbReference type="ChEBI" id="CHEBI:58724"/>
        <dbReference type="EC" id="5.4.99.1"/>
    </reaction>
</comment>
<organism evidence="5 6">
    <name type="scientific">Aromatoleum toluvorans</name>
    <dbReference type="NCBI Taxonomy" id="92002"/>
    <lineage>
        <taxon>Bacteria</taxon>
        <taxon>Pseudomonadati</taxon>
        <taxon>Pseudomonadota</taxon>
        <taxon>Betaproteobacteria</taxon>
        <taxon>Rhodocyclales</taxon>
        <taxon>Rhodocyclaceae</taxon>
        <taxon>Aromatoleum</taxon>
    </lineage>
</organism>
<comment type="subunit">
    <text evidence="4">Heterotetramer composed of 2 epsilon subunits (GlmE) and 2 sigma subunits (GlmS). GlmE exists as a homodimer and GlmS as a monomer.</text>
</comment>
<feature type="binding site" evidence="4">
    <location>
        <position position="68"/>
    </location>
    <ligand>
        <name>adenosylcob(III)alamin</name>
        <dbReference type="ChEBI" id="CHEBI:18408"/>
    </ligand>
</feature>
<dbReference type="NCBIfam" id="TIGR01503">
    <property type="entry name" value="MthylAspMut_E"/>
    <property type="match status" value="1"/>
</dbReference>
<proteinExistence type="inferred from homology"/>